<organism evidence="1 2">
    <name type="scientific">Melastoma candidum</name>
    <dbReference type="NCBI Taxonomy" id="119954"/>
    <lineage>
        <taxon>Eukaryota</taxon>
        <taxon>Viridiplantae</taxon>
        <taxon>Streptophyta</taxon>
        <taxon>Embryophyta</taxon>
        <taxon>Tracheophyta</taxon>
        <taxon>Spermatophyta</taxon>
        <taxon>Magnoliopsida</taxon>
        <taxon>eudicotyledons</taxon>
        <taxon>Gunneridae</taxon>
        <taxon>Pentapetalae</taxon>
        <taxon>rosids</taxon>
        <taxon>malvids</taxon>
        <taxon>Myrtales</taxon>
        <taxon>Melastomataceae</taxon>
        <taxon>Melastomatoideae</taxon>
        <taxon>Melastomateae</taxon>
        <taxon>Melastoma</taxon>
    </lineage>
</organism>
<accession>A0ACB9QQF2</accession>
<reference evidence="2" key="1">
    <citation type="journal article" date="2023" name="Front. Plant Sci.">
        <title>Chromosomal-level genome assembly of Melastoma candidum provides insights into trichome evolution.</title>
        <authorList>
            <person name="Zhong Y."/>
            <person name="Wu W."/>
            <person name="Sun C."/>
            <person name="Zou P."/>
            <person name="Liu Y."/>
            <person name="Dai S."/>
            <person name="Zhou R."/>
        </authorList>
    </citation>
    <scope>NUCLEOTIDE SEQUENCE [LARGE SCALE GENOMIC DNA]</scope>
</reference>
<comment type="caution">
    <text evidence="1">The sequence shown here is derived from an EMBL/GenBank/DDBJ whole genome shotgun (WGS) entry which is preliminary data.</text>
</comment>
<gene>
    <name evidence="1" type="ORF">MLD38_017367</name>
</gene>
<sequence>MHHDTIPEHGDAKVEVESPRKCIMAVSRKTLAANCDKEEEGLVPTEGVVRGDPASEVGDEHGDEAPNLDQDKPLGMQVRGGAGPSVAAMDARVVIDFMYP</sequence>
<name>A0ACB9QQF2_9MYRT</name>
<keyword evidence="2" id="KW-1185">Reference proteome</keyword>
<dbReference type="EMBL" id="CM042884">
    <property type="protein sequence ID" value="KAI4368859.1"/>
    <property type="molecule type" value="Genomic_DNA"/>
</dbReference>
<protein>
    <submittedName>
        <fullName evidence="1">Uncharacterized protein</fullName>
    </submittedName>
</protein>
<evidence type="ECO:0000313" key="2">
    <source>
        <dbReference type="Proteomes" id="UP001057402"/>
    </source>
</evidence>
<proteinExistence type="predicted"/>
<dbReference type="Proteomes" id="UP001057402">
    <property type="component" value="Chromosome 5"/>
</dbReference>
<evidence type="ECO:0000313" key="1">
    <source>
        <dbReference type="EMBL" id="KAI4368859.1"/>
    </source>
</evidence>